<keyword evidence="2" id="KW-1185">Reference proteome</keyword>
<name>A0ACC1T564_9APHY</name>
<gene>
    <name evidence="1" type="ORF">NM688_g3777</name>
</gene>
<accession>A0ACC1T564</accession>
<dbReference type="Proteomes" id="UP001148662">
    <property type="component" value="Unassembled WGS sequence"/>
</dbReference>
<dbReference type="EMBL" id="JANHOG010000575">
    <property type="protein sequence ID" value="KAJ3553134.1"/>
    <property type="molecule type" value="Genomic_DNA"/>
</dbReference>
<reference evidence="1" key="1">
    <citation type="submission" date="2022-07" db="EMBL/GenBank/DDBJ databases">
        <title>Genome Sequence of Phlebia brevispora.</title>
        <authorList>
            <person name="Buettner E."/>
        </authorList>
    </citation>
    <scope>NUCLEOTIDE SEQUENCE</scope>
    <source>
        <strain evidence="1">MPL23</strain>
    </source>
</reference>
<evidence type="ECO:0000313" key="1">
    <source>
        <dbReference type="EMBL" id="KAJ3553134.1"/>
    </source>
</evidence>
<evidence type="ECO:0000313" key="2">
    <source>
        <dbReference type="Proteomes" id="UP001148662"/>
    </source>
</evidence>
<organism evidence="1 2">
    <name type="scientific">Phlebia brevispora</name>
    <dbReference type="NCBI Taxonomy" id="194682"/>
    <lineage>
        <taxon>Eukaryota</taxon>
        <taxon>Fungi</taxon>
        <taxon>Dikarya</taxon>
        <taxon>Basidiomycota</taxon>
        <taxon>Agaricomycotina</taxon>
        <taxon>Agaricomycetes</taxon>
        <taxon>Polyporales</taxon>
        <taxon>Meruliaceae</taxon>
        <taxon>Phlebia</taxon>
    </lineage>
</organism>
<proteinExistence type="predicted"/>
<comment type="caution">
    <text evidence="1">The sequence shown here is derived from an EMBL/GenBank/DDBJ whole genome shotgun (WGS) entry which is preliminary data.</text>
</comment>
<sequence length="1095" mass="123050">MTNVPSGSKRPWDGSTDTDSHKRPREDSRDWRDVHLKSPGGKPTSERRDSIDRRRGEYRPRSRDRDGRRDRGRDRRDDRSRERRHDRDRDREREREYYDRRDEYRRDEGRREEHRRRSPSGPSVPPTPLTNGHTNGRAATPKAESEKEEGEISPRQSPRTQAAQPTSTAPPPTPSQSEPEAELELTTSPPSVEETLAARRARRQAILAKYAHTQSINTSQTATPSPGPSSAIEPTPISSVSDAQSQPHSVPPTPAVVLHALASQRESASASPTPSGFALAKEGDEEDAHHQMQEQDGNREQVSAADYDPSLDRREDEQKRVRGVNNEHDDDVEMIVEEEEEEDDDEIEDMFAIVSTEKKKRKVKKVKRVAKPAVPALITTTLDSAADAEGYYQVILGEQLDGGRYQVFSSLGKGMFANVVKARVLDGEVGEAGKEVAIKIVRCQESMYRAGLKEVQILNKLKQADPEDKKHIVRLERTFEHRGHLCLVFESMSMNLRDVVKRFGKDVGLNIRAVRAYAHQLFLALSLLRKCNIMHADIKPDNILVNEAKNLLKLCDLGSASDASENEITPYLVSRFYRAPEIILGVPYDPALDIWSIGCTLYELYTGKILFPGRSNNQMLLLMMELKGRFNTKMIKKAKFGDLYFDDLGAFQSVEKDRVTGADVVRKVHITKPSRDLRARLMPPASAKIKDDEMRMLTSFTDLLDKCLALDPAKRITPKEALVHACEFPSRLPLFFHHCAMASTKKLPTFDELPGVYDFKGCAWGVWGDDDQLGTVNLLTEEVVAEAAKEIKLGKMICLNWPLNFPSKPMFSRQAPTVNSWAKAANVNDDMISINTQSGSQWDGLKHFGLAKHNVFYNNTPASAFWRGAASVQIENVDSQNLDKDSPMFKLGIHNWAQHGICGRGVLLDMVQFYTDNGTKPLPYDPWATHPIPVRDLEACAKKEGITFRQGDILVLRIGWLEKWYAASWDVRNALANKQETGAGLEQGDEMIRFLWNNHFAAALSDQPTLERWPDPAGSPRLHQQLLGLWGMPIGNQYTIYPMAPPAHMSAGEFFDLEKLSKECAAAGRYTFFFTSWPLNVLGGVASPPNAAAYL</sequence>
<protein>
    <submittedName>
        <fullName evidence="1">Uncharacterized protein</fullName>
    </submittedName>
</protein>